<keyword evidence="3" id="KW-1185">Reference proteome</keyword>
<dbReference type="InterPro" id="IPR016181">
    <property type="entry name" value="Acyl_CoA_acyltransferase"/>
</dbReference>
<dbReference type="Pfam" id="PF13480">
    <property type="entry name" value="Acetyltransf_6"/>
    <property type="match status" value="1"/>
</dbReference>
<name>A0ABV0LXM4_9HYPH</name>
<evidence type="ECO:0000313" key="3">
    <source>
        <dbReference type="Proteomes" id="UP001496627"/>
    </source>
</evidence>
<reference evidence="2 3" key="1">
    <citation type="submission" date="2024-05" db="EMBL/GenBank/DDBJ databases">
        <title>Neorhizobium sp. Rsf11, a plant growth promoting and heavy metal resistant PAH-degrader.</title>
        <authorList>
            <person name="Golubev S.N."/>
            <person name="Muratova A.Y."/>
            <person name="Markelova M.I."/>
        </authorList>
    </citation>
    <scope>NUCLEOTIDE SEQUENCE [LARGE SCALE GENOMIC DNA]</scope>
    <source>
        <strain evidence="2 3">Rsf11</strain>
    </source>
</reference>
<evidence type="ECO:0000259" key="1">
    <source>
        <dbReference type="Pfam" id="PF13480"/>
    </source>
</evidence>
<sequence length="416" mass="46931">MYPVSGSKLGPEPLSNAGTFQKGLQMVLVFKISVFDDVDDVSQDWPQGATAGNGARFHPFQSVAFLKVWLSSLGRTGRRSLHFVEVRDAAGRPVIFIPLCISLSKGARILEFIDADAADYNAPVLFPTPIAWSRETAEELWRAVTDALPPFDVVMFSKMPGDIDGIVNPLGLIGDRPNGVSCHCNDLRRPWAEIEAGIPQRKTLMRKIRNLEKIAPLSFGIAADEAERRQATLAFMRQKQWRFEQTRVPGFDVDAGKRDFFDRGTELFAREGMLRLFYLKSGEEIIATIWGLVAGRRYYAIMLSFEAGAWAKYSPGSVLYSRTLGWLCENGFEWLDLGIGDEAWKLESCETTFPLTAREQPVTLRGRIFLMRRRVAAGIRSTAIWQAVRPLKWVILRRLRQANVAFLGWMYFPVIC</sequence>
<dbReference type="EC" id="2.3.1.-" evidence="2"/>
<dbReference type="SUPFAM" id="SSF55729">
    <property type="entry name" value="Acyl-CoA N-acyltransferases (Nat)"/>
    <property type="match status" value="1"/>
</dbReference>
<dbReference type="InterPro" id="IPR038740">
    <property type="entry name" value="BioF2-like_GNAT_dom"/>
</dbReference>
<dbReference type="EMBL" id="JBEAAL010000002">
    <property type="protein sequence ID" value="MEQ1404362.1"/>
    <property type="molecule type" value="Genomic_DNA"/>
</dbReference>
<proteinExistence type="predicted"/>
<accession>A0ABV0LXM4</accession>
<dbReference type="Proteomes" id="UP001496627">
    <property type="component" value="Unassembled WGS sequence"/>
</dbReference>
<organism evidence="2 3">
    <name type="scientific">Neorhizobium phenanthreniclasticum</name>
    <dbReference type="NCBI Taxonomy" id="3157917"/>
    <lineage>
        <taxon>Bacteria</taxon>
        <taxon>Pseudomonadati</taxon>
        <taxon>Pseudomonadota</taxon>
        <taxon>Alphaproteobacteria</taxon>
        <taxon>Hyphomicrobiales</taxon>
        <taxon>Rhizobiaceae</taxon>
        <taxon>Rhizobium/Agrobacterium group</taxon>
        <taxon>Neorhizobium</taxon>
    </lineage>
</organism>
<feature type="domain" description="BioF2-like acetyltransferase" evidence="1">
    <location>
        <begin position="200"/>
        <end position="345"/>
    </location>
</feature>
<gene>
    <name evidence="2" type="ORF">ABK249_05410</name>
</gene>
<keyword evidence="2" id="KW-0012">Acyltransferase</keyword>
<keyword evidence="2" id="KW-0808">Transferase</keyword>
<protein>
    <submittedName>
        <fullName evidence="2">GNAT family N-acetyltransferase</fullName>
        <ecNumber evidence="2">2.3.1.-</ecNumber>
    </submittedName>
</protein>
<dbReference type="GO" id="GO:0016746">
    <property type="term" value="F:acyltransferase activity"/>
    <property type="evidence" value="ECO:0007669"/>
    <property type="project" value="UniProtKB-KW"/>
</dbReference>
<dbReference type="Gene3D" id="3.40.630.30">
    <property type="match status" value="1"/>
</dbReference>
<evidence type="ECO:0000313" key="2">
    <source>
        <dbReference type="EMBL" id="MEQ1404362.1"/>
    </source>
</evidence>
<comment type="caution">
    <text evidence="2">The sequence shown here is derived from an EMBL/GenBank/DDBJ whole genome shotgun (WGS) entry which is preliminary data.</text>
</comment>